<dbReference type="Gene3D" id="2.170.130.10">
    <property type="entry name" value="TonB-dependent receptor, plug domain"/>
    <property type="match status" value="1"/>
</dbReference>
<evidence type="ECO:0000313" key="10">
    <source>
        <dbReference type="Proteomes" id="UP001357452"/>
    </source>
</evidence>
<dbReference type="InterPro" id="IPR039426">
    <property type="entry name" value="TonB-dep_rcpt-like"/>
</dbReference>
<dbReference type="EMBL" id="JAZGLY010000002">
    <property type="protein sequence ID" value="MEE6186202.1"/>
    <property type="molecule type" value="Genomic_DNA"/>
</dbReference>
<evidence type="ECO:0000256" key="6">
    <source>
        <dbReference type="ARBA" id="ARBA00023237"/>
    </source>
</evidence>
<comment type="caution">
    <text evidence="9">The sequence shown here is derived from an EMBL/GenBank/DDBJ whole genome shotgun (WGS) entry which is preliminary data.</text>
</comment>
<dbReference type="Pfam" id="PF07715">
    <property type="entry name" value="Plug"/>
    <property type="match status" value="1"/>
</dbReference>
<dbReference type="Proteomes" id="UP001357452">
    <property type="component" value="Unassembled WGS sequence"/>
</dbReference>
<dbReference type="InterPro" id="IPR036942">
    <property type="entry name" value="Beta-barrel_TonB_sf"/>
</dbReference>
<dbReference type="RefSeq" id="WP_330973612.1">
    <property type="nucleotide sequence ID" value="NZ_JAZGLY010000002.1"/>
</dbReference>
<accession>A0ABU7RDY4</accession>
<evidence type="ECO:0000256" key="5">
    <source>
        <dbReference type="ARBA" id="ARBA00023136"/>
    </source>
</evidence>
<gene>
    <name evidence="9" type="ORF">V2H41_02865</name>
</gene>
<sequence length="1077" mass="120350">MRCSLVILSILRSVLLIFLSVLPQVMFGQNEIIKGTITDQAGKPLHGVTVAAIKSGTTTMTSDDGSFTINAVASDSLMISFVGYLSQILPVSEVHNRVIKLSADELGTGLSEVVVMGYKNVLRKNVAGAVASVNMQDLQNIPTSTVLDVLAGKVAGMQTIVRAGVPGGATGGLVIRGNSSLSAADDASGLSNPLYIVDGVPMSLSDLAGFDATQNDFFATLNPNDFESIDVLKDAAATAIYGARGANGVIIIKTKRGRKGKTRIAYNGAYGVNLKPEKLKVFIGEAEREEKLRLYEISMRTLFGDQAWIDVRNGLEVYGYMLPPVLTDKNNPAFNGAYDYQALFYQNGFNQRHDIAIDGGNELGAYRIGLGYYDEKGILSGIGFKRFSVNSSVVSDIGKYVHNDFVMNFALLDRRGGSTDRMRTFPTSPTQLPSSLYYRTQQELDLLSGRLSDVYQKNGTYQLRFSDALRIKFLKNFTWDNQGSLFIDLGRKQYFVPTTAAYNSLSYAQSWNSENFSFTGSSVLSYFKEVNDHEIAGLLGTEMKKDRQSTDWVDAEDGPSDYIKVIKGYKKESINGGSDVVKSNMLSYFANLSYGYKDRYKIEGVIRRDGHSRFGADNKWATFPSLSTYWIFTREPWMKSDVLTFGKLRFSYGRAGQIDPDPLLQYNSFIAINNIGSGIGNIYSNKLDVKTYNGKTVLISDFNKIANTSLSWSTSEEVNYGLDLEFFKERLYINTNLYSRYEKGLIFTSALSPFMGFNSIRSNLVDMISNGYELSIMGYLFPRTNSFQWDWTVNLARNKTVIAKLGNGGRDYINGDYAFVVGEPSFQYYTYEYLGPLQNEDDLPVNPMTGTPMTYLWADAGLAIGRSGKIFPGMPLFTDVNGDYQIDGADYGYDKKIIPGKSPEPKVMGGVSTNIRWKQFSFRVQSSFAFGHYIFNTSLQEMLAQYDDNIAFFQNALYDFGNKIRFWEYPGDDAYYPMRFINYSDGGSARSFRRSSMFIEKGDYWNIDNITIAYSLPARIASKLYMRNAQVYCTMRDVYMWKKSNVPDPRQVSKTGYYVGQGYPITKNISLGININF</sequence>
<comment type="similarity">
    <text evidence="7">Belongs to the TonB-dependent receptor family.</text>
</comment>
<dbReference type="PROSITE" id="PS52016">
    <property type="entry name" value="TONB_DEPENDENT_REC_3"/>
    <property type="match status" value="1"/>
</dbReference>
<dbReference type="SUPFAM" id="SSF49464">
    <property type="entry name" value="Carboxypeptidase regulatory domain-like"/>
    <property type="match status" value="1"/>
</dbReference>
<dbReference type="InterPro" id="IPR037066">
    <property type="entry name" value="Plug_dom_sf"/>
</dbReference>
<evidence type="ECO:0000256" key="3">
    <source>
        <dbReference type="ARBA" id="ARBA00022452"/>
    </source>
</evidence>
<dbReference type="InterPro" id="IPR008969">
    <property type="entry name" value="CarboxyPept-like_regulatory"/>
</dbReference>
<keyword evidence="3 7" id="KW-1134">Transmembrane beta strand</keyword>
<keyword evidence="2 7" id="KW-0813">Transport</keyword>
<keyword evidence="5 7" id="KW-0472">Membrane</keyword>
<keyword evidence="10" id="KW-1185">Reference proteome</keyword>
<feature type="domain" description="TonB-dependent receptor plug" evidence="8">
    <location>
        <begin position="124"/>
        <end position="249"/>
    </location>
</feature>
<keyword evidence="6 7" id="KW-0998">Cell outer membrane</keyword>
<dbReference type="InterPro" id="IPR012910">
    <property type="entry name" value="Plug_dom"/>
</dbReference>
<evidence type="ECO:0000256" key="4">
    <source>
        <dbReference type="ARBA" id="ARBA00022692"/>
    </source>
</evidence>
<proteinExistence type="inferred from homology"/>
<keyword evidence="4 7" id="KW-0812">Transmembrane</keyword>
<dbReference type="NCBIfam" id="TIGR04056">
    <property type="entry name" value="OMP_RagA_SusC"/>
    <property type="match status" value="1"/>
</dbReference>
<reference evidence="9 10" key="1">
    <citation type="submission" date="2024-01" db="EMBL/GenBank/DDBJ databases">
        <title>Niabella digestum sp. nov., isolated from waste digestion system.</title>
        <authorList>
            <person name="Zhang L."/>
        </authorList>
    </citation>
    <scope>NUCLEOTIDE SEQUENCE [LARGE SCALE GENOMIC DNA]</scope>
    <source>
        <strain evidence="9 10">A18</strain>
    </source>
</reference>
<dbReference type="SUPFAM" id="SSF56935">
    <property type="entry name" value="Porins"/>
    <property type="match status" value="1"/>
</dbReference>
<evidence type="ECO:0000256" key="7">
    <source>
        <dbReference type="PROSITE-ProRule" id="PRU01360"/>
    </source>
</evidence>
<organism evidence="9 10">
    <name type="scientific">Niabella digestorum</name>
    <dbReference type="NCBI Taxonomy" id="3117701"/>
    <lineage>
        <taxon>Bacteria</taxon>
        <taxon>Pseudomonadati</taxon>
        <taxon>Bacteroidota</taxon>
        <taxon>Chitinophagia</taxon>
        <taxon>Chitinophagales</taxon>
        <taxon>Chitinophagaceae</taxon>
        <taxon>Niabella</taxon>
    </lineage>
</organism>
<evidence type="ECO:0000256" key="1">
    <source>
        <dbReference type="ARBA" id="ARBA00004571"/>
    </source>
</evidence>
<evidence type="ECO:0000313" key="9">
    <source>
        <dbReference type="EMBL" id="MEE6186202.1"/>
    </source>
</evidence>
<name>A0ABU7RDY4_9BACT</name>
<dbReference type="Pfam" id="PF13715">
    <property type="entry name" value="CarbopepD_reg_2"/>
    <property type="match status" value="1"/>
</dbReference>
<dbReference type="InterPro" id="IPR023996">
    <property type="entry name" value="TonB-dep_OMP_SusC/RagA"/>
</dbReference>
<dbReference type="InterPro" id="IPR023997">
    <property type="entry name" value="TonB-dep_OMP_SusC/RagA_CS"/>
</dbReference>
<dbReference type="Gene3D" id="2.60.40.1120">
    <property type="entry name" value="Carboxypeptidase-like, regulatory domain"/>
    <property type="match status" value="1"/>
</dbReference>
<evidence type="ECO:0000259" key="8">
    <source>
        <dbReference type="Pfam" id="PF07715"/>
    </source>
</evidence>
<dbReference type="Gene3D" id="2.40.170.20">
    <property type="entry name" value="TonB-dependent receptor, beta-barrel domain"/>
    <property type="match status" value="1"/>
</dbReference>
<evidence type="ECO:0000256" key="2">
    <source>
        <dbReference type="ARBA" id="ARBA00022448"/>
    </source>
</evidence>
<dbReference type="NCBIfam" id="TIGR04057">
    <property type="entry name" value="SusC_RagA_signa"/>
    <property type="match status" value="1"/>
</dbReference>
<comment type="subcellular location">
    <subcellularLocation>
        <location evidence="1 7">Cell outer membrane</location>
        <topology evidence="1 7">Multi-pass membrane protein</topology>
    </subcellularLocation>
</comment>
<protein>
    <submittedName>
        <fullName evidence="9">SusC/RagA family TonB-linked outer membrane protein</fullName>
    </submittedName>
</protein>